<dbReference type="Gramene" id="OMERI02G33720.1">
    <property type="protein sequence ID" value="OMERI02G33720.1"/>
    <property type="gene ID" value="OMERI02G33720"/>
</dbReference>
<name>A0A0E0CSI9_9ORYZ</name>
<organism evidence="1">
    <name type="scientific">Oryza meridionalis</name>
    <dbReference type="NCBI Taxonomy" id="40149"/>
    <lineage>
        <taxon>Eukaryota</taxon>
        <taxon>Viridiplantae</taxon>
        <taxon>Streptophyta</taxon>
        <taxon>Embryophyta</taxon>
        <taxon>Tracheophyta</taxon>
        <taxon>Spermatophyta</taxon>
        <taxon>Magnoliopsida</taxon>
        <taxon>Liliopsida</taxon>
        <taxon>Poales</taxon>
        <taxon>Poaceae</taxon>
        <taxon>BOP clade</taxon>
        <taxon>Oryzoideae</taxon>
        <taxon>Oryzeae</taxon>
        <taxon>Oryzinae</taxon>
        <taxon>Oryza</taxon>
    </lineage>
</organism>
<proteinExistence type="predicted"/>
<evidence type="ECO:0000313" key="2">
    <source>
        <dbReference type="Proteomes" id="UP000008021"/>
    </source>
</evidence>
<dbReference type="EnsemblPlants" id="OMERI02G33720.1">
    <property type="protein sequence ID" value="OMERI02G33720.1"/>
    <property type="gene ID" value="OMERI02G33720"/>
</dbReference>
<keyword evidence="2" id="KW-1185">Reference proteome</keyword>
<sequence length="144" mass="16077">MATRVEMWALCASASGFSSEVWAVPDLKIVLAWLLVSETQNRRDFFTKGDTLVLHQLAVHLSVVCTIQQLPRDFLLDGTHLCLTFSVSHSHTAFRLVQIVNVGLRSHMTQLDLTDSEVQKRNPSVMTDDEVISRADGDTRVILG</sequence>
<accession>A0A0E0CSI9</accession>
<dbReference type="AlphaFoldDB" id="A0A0E0CSI9"/>
<dbReference type="HOGENOM" id="CLU_1799523_0_0_1"/>
<evidence type="ECO:0000313" key="1">
    <source>
        <dbReference type="EnsemblPlants" id="OMERI02G33720.1"/>
    </source>
</evidence>
<reference evidence="1" key="1">
    <citation type="submission" date="2015-04" db="UniProtKB">
        <authorList>
            <consortium name="EnsemblPlants"/>
        </authorList>
    </citation>
    <scope>IDENTIFICATION</scope>
</reference>
<reference evidence="1" key="2">
    <citation type="submission" date="2018-05" db="EMBL/GenBank/DDBJ databases">
        <title>OmerRS3 (Oryza meridionalis Reference Sequence Version 3).</title>
        <authorList>
            <person name="Zhang J."/>
            <person name="Kudrna D."/>
            <person name="Lee S."/>
            <person name="Talag J."/>
            <person name="Welchert J."/>
            <person name="Wing R.A."/>
        </authorList>
    </citation>
    <scope>NUCLEOTIDE SEQUENCE [LARGE SCALE GENOMIC DNA]</scope>
    <source>
        <strain evidence="1">cv. OR44</strain>
    </source>
</reference>
<protein>
    <submittedName>
        <fullName evidence="1">Uncharacterized protein</fullName>
    </submittedName>
</protein>
<dbReference type="Proteomes" id="UP000008021">
    <property type="component" value="Chromosome 2"/>
</dbReference>